<sequence>MAGKRVLIIDDDPDLVEAVSMLLETEGMEPLAAYGGIEGLEKARQESPDLIVLDVMMEDKDGFAVAKEVSKDQALRDIPVIMLTAVADHAMDSSYAPHSAIKSLEVDEWFDKPVDPAALVKRIKELVG</sequence>
<dbReference type="KEGG" id="dmp:FAK_17110"/>
<protein>
    <recommendedName>
        <fullName evidence="3">Response regulatory domain-containing protein</fullName>
    </recommendedName>
</protein>
<dbReference type="InterPro" id="IPR050595">
    <property type="entry name" value="Bact_response_regulator"/>
</dbReference>
<dbReference type="AlphaFoldDB" id="A0AAU9EFB3"/>
<dbReference type="PANTHER" id="PTHR44591">
    <property type="entry name" value="STRESS RESPONSE REGULATOR PROTEIN 1"/>
    <property type="match status" value="1"/>
</dbReference>
<feature type="modified residue" description="4-aspartylphosphate" evidence="2">
    <location>
        <position position="54"/>
    </location>
</feature>
<keyword evidence="1 2" id="KW-0597">Phosphoprotein</keyword>
<proteinExistence type="predicted"/>
<dbReference type="InterPro" id="IPR011006">
    <property type="entry name" value="CheY-like_superfamily"/>
</dbReference>
<dbReference type="Gene3D" id="3.40.50.2300">
    <property type="match status" value="1"/>
</dbReference>
<name>A0AAU9EFB3_9BACT</name>
<evidence type="ECO:0000313" key="4">
    <source>
        <dbReference type="EMBL" id="BEQ14645.1"/>
    </source>
</evidence>
<evidence type="ECO:0000256" key="1">
    <source>
        <dbReference type="ARBA" id="ARBA00022553"/>
    </source>
</evidence>
<keyword evidence="5" id="KW-1185">Reference proteome</keyword>
<dbReference type="GO" id="GO:0000160">
    <property type="term" value="P:phosphorelay signal transduction system"/>
    <property type="evidence" value="ECO:0007669"/>
    <property type="project" value="InterPro"/>
</dbReference>
<dbReference type="InterPro" id="IPR001789">
    <property type="entry name" value="Sig_transdc_resp-reg_receiver"/>
</dbReference>
<accession>A0AAU9EFB3</accession>
<dbReference type="SMART" id="SM00448">
    <property type="entry name" value="REC"/>
    <property type="match status" value="1"/>
</dbReference>
<gene>
    <name evidence="4" type="ORF">FAK_17110</name>
</gene>
<dbReference type="SUPFAM" id="SSF52172">
    <property type="entry name" value="CheY-like"/>
    <property type="match status" value="1"/>
</dbReference>
<dbReference type="PROSITE" id="PS50110">
    <property type="entry name" value="RESPONSE_REGULATORY"/>
    <property type="match status" value="1"/>
</dbReference>
<dbReference type="Pfam" id="PF00072">
    <property type="entry name" value="Response_reg"/>
    <property type="match status" value="1"/>
</dbReference>
<dbReference type="Proteomes" id="UP001366166">
    <property type="component" value="Chromosome"/>
</dbReference>
<organism evidence="4 5">
    <name type="scientific">Desulfoferula mesophila</name>
    <dbReference type="NCBI Taxonomy" id="3058419"/>
    <lineage>
        <taxon>Bacteria</taxon>
        <taxon>Pseudomonadati</taxon>
        <taxon>Thermodesulfobacteriota</taxon>
        <taxon>Desulfarculia</taxon>
        <taxon>Desulfarculales</taxon>
        <taxon>Desulfarculaceae</taxon>
        <taxon>Desulfoferula</taxon>
    </lineage>
</organism>
<dbReference type="RefSeq" id="WP_338606349.1">
    <property type="nucleotide sequence ID" value="NZ_AP028679.1"/>
</dbReference>
<dbReference type="PANTHER" id="PTHR44591:SF3">
    <property type="entry name" value="RESPONSE REGULATORY DOMAIN-CONTAINING PROTEIN"/>
    <property type="match status" value="1"/>
</dbReference>
<evidence type="ECO:0000313" key="5">
    <source>
        <dbReference type="Proteomes" id="UP001366166"/>
    </source>
</evidence>
<dbReference type="EMBL" id="AP028679">
    <property type="protein sequence ID" value="BEQ14645.1"/>
    <property type="molecule type" value="Genomic_DNA"/>
</dbReference>
<evidence type="ECO:0000259" key="3">
    <source>
        <dbReference type="PROSITE" id="PS50110"/>
    </source>
</evidence>
<evidence type="ECO:0000256" key="2">
    <source>
        <dbReference type="PROSITE-ProRule" id="PRU00169"/>
    </source>
</evidence>
<feature type="domain" description="Response regulatory" evidence="3">
    <location>
        <begin position="5"/>
        <end position="127"/>
    </location>
</feature>
<reference evidence="5" key="1">
    <citation type="journal article" date="2023" name="Arch. Microbiol.">
        <title>Desulfoferula mesophilus gen. nov. sp. nov., a mesophilic sulfate-reducing bacterium isolated from a brackish lake sediment.</title>
        <authorList>
            <person name="Watanabe T."/>
            <person name="Yabe T."/>
            <person name="Tsuji J.M."/>
            <person name="Fukui M."/>
        </authorList>
    </citation>
    <scope>NUCLEOTIDE SEQUENCE [LARGE SCALE GENOMIC DNA]</scope>
    <source>
        <strain evidence="5">12FAK</strain>
    </source>
</reference>